<accession>A0A514CZ33</accession>
<name>A0A514CZ33_9VIRU</name>
<evidence type="ECO:0000256" key="2">
    <source>
        <dbReference type="SAM" id="Phobius"/>
    </source>
</evidence>
<keyword evidence="2" id="KW-0472">Membrane</keyword>
<keyword evidence="2" id="KW-0812">Transmembrane</keyword>
<feature type="transmembrane region" description="Helical" evidence="2">
    <location>
        <begin position="60"/>
        <end position="85"/>
    </location>
</feature>
<dbReference type="EMBL" id="MN032811">
    <property type="protein sequence ID" value="QDH86632.1"/>
    <property type="molecule type" value="Genomic_RNA"/>
</dbReference>
<feature type="region of interest" description="Disordered" evidence="1">
    <location>
        <begin position="1"/>
        <end position="44"/>
    </location>
</feature>
<gene>
    <name evidence="3" type="ORF">H4Bulk46582_000004</name>
</gene>
<organism evidence="3">
    <name type="scientific">Leviviridae sp</name>
    <dbReference type="NCBI Taxonomy" id="2027243"/>
    <lineage>
        <taxon>Viruses</taxon>
        <taxon>Riboviria</taxon>
        <taxon>Orthornavirae</taxon>
        <taxon>Lenarviricota</taxon>
        <taxon>Leviviricetes</taxon>
        <taxon>Norzivirales</taxon>
        <taxon>Fiersviridae</taxon>
    </lineage>
</organism>
<protein>
    <submittedName>
        <fullName evidence="3">Uncharacterized protein</fullName>
    </submittedName>
</protein>
<sequence>MKSTRLYAAEFASRSQRSSISRSKKSEAGALRSLEGDRGLPEGLGKRSVEVHQEGIAWKIAAYGFAFSCFSVGCFFLVLSSPYIYTAFHRLLKAGL</sequence>
<reference evidence="3" key="1">
    <citation type="submission" date="2019-05" db="EMBL/GenBank/DDBJ databases">
        <title>Metatranscriptomic reconstruction reveals RNA viruses with the potential to shape carbon cycling in soil.</title>
        <authorList>
            <person name="Starr E.P."/>
            <person name="Nuccio E."/>
            <person name="Pett-Ridge J."/>
            <person name="Banfield J.F."/>
            <person name="Firestone M.K."/>
        </authorList>
    </citation>
    <scope>NUCLEOTIDE SEQUENCE</scope>
    <source>
        <strain evidence="3">H4_Bulk_46_scaffold_582</strain>
    </source>
</reference>
<proteinExistence type="predicted"/>
<feature type="compositionally biased region" description="Basic and acidic residues" evidence="1">
    <location>
        <begin position="34"/>
        <end position="44"/>
    </location>
</feature>
<keyword evidence="2" id="KW-1133">Transmembrane helix</keyword>
<evidence type="ECO:0000313" key="3">
    <source>
        <dbReference type="EMBL" id="QDH86632.1"/>
    </source>
</evidence>
<evidence type="ECO:0000256" key="1">
    <source>
        <dbReference type="SAM" id="MobiDB-lite"/>
    </source>
</evidence>